<dbReference type="AlphaFoldDB" id="A0A521CLH3"/>
<protein>
    <submittedName>
        <fullName evidence="2">Aspartyl/Asparaginyl beta-hydroxylase</fullName>
    </submittedName>
</protein>
<dbReference type="RefSeq" id="WP_142454041.1">
    <property type="nucleotide sequence ID" value="NZ_FXTP01000006.1"/>
</dbReference>
<dbReference type="EMBL" id="FXTP01000006">
    <property type="protein sequence ID" value="SMO60215.1"/>
    <property type="molecule type" value="Genomic_DNA"/>
</dbReference>
<dbReference type="InterPro" id="IPR007803">
    <property type="entry name" value="Asp/Arg/Pro-Hydrxlase"/>
</dbReference>
<organism evidence="2 3">
    <name type="scientific">Gracilimonas mengyeensis</name>
    <dbReference type="NCBI Taxonomy" id="1302730"/>
    <lineage>
        <taxon>Bacteria</taxon>
        <taxon>Pseudomonadati</taxon>
        <taxon>Balneolota</taxon>
        <taxon>Balneolia</taxon>
        <taxon>Balneolales</taxon>
        <taxon>Balneolaceae</taxon>
        <taxon>Gracilimonas</taxon>
    </lineage>
</organism>
<dbReference type="Pfam" id="PF05118">
    <property type="entry name" value="Asp_Arg_Hydrox"/>
    <property type="match status" value="1"/>
</dbReference>
<name>A0A521CLH3_9BACT</name>
<dbReference type="InterPro" id="IPR027443">
    <property type="entry name" value="IPNS-like_sf"/>
</dbReference>
<accession>A0A521CLH3</accession>
<dbReference type="Proteomes" id="UP000317557">
    <property type="component" value="Unassembled WGS sequence"/>
</dbReference>
<dbReference type="SUPFAM" id="SSF51197">
    <property type="entry name" value="Clavaminate synthase-like"/>
    <property type="match status" value="1"/>
</dbReference>
<dbReference type="Gene3D" id="2.60.120.330">
    <property type="entry name" value="B-lactam Antibiotic, Isopenicillin N Synthase, Chain"/>
    <property type="match status" value="1"/>
</dbReference>
<gene>
    <name evidence="2" type="ORF">SAMN06265219_1065</name>
</gene>
<evidence type="ECO:0000259" key="1">
    <source>
        <dbReference type="Pfam" id="PF05118"/>
    </source>
</evidence>
<reference evidence="2 3" key="1">
    <citation type="submission" date="2017-05" db="EMBL/GenBank/DDBJ databases">
        <authorList>
            <person name="Varghese N."/>
            <person name="Submissions S."/>
        </authorList>
    </citation>
    <scope>NUCLEOTIDE SEQUENCE [LARGE SCALE GENOMIC DNA]</scope>
    <source>
        <strain evidence="2 3">DSM 21985</strain>
    </source>
</reference>
<keyword evidence="3" id="KW-1185">Reference proteome</keyword>
<evidence type="ECO:0000313" key="2">
    <source>
        <dbReference type="EMBL" id="SMO60215.1"/>
    </source>
</evidence>
<dbReference type="OrthoDB" id="1441538at2"/>
<feature type="domain" description="Aspartyl/asparaginy/proline hydroxylase" evidence="1">
    <location>
        <begin position="22"/>
        <end position="172"/>
    </location>
</feature>
<sequence length="231" mass="26490">MKNIHKLSLHFDSKSLLHDFQNLLPDWEMHFNTQYYSGNWSGIPLRAAVDKNHTLSAGDESNTVFEDTEYLDKAPYLQEVLSHFKTPKQSVRLLRLTPGSEIKEHQDFGLGYFDGAVRLHVPILTNPKVEFCVEGENIPMTVGECWFANFNAPHSVANHGDTDRVHLVVDLEVNEWLQQLFEKEGIIDTEETPEERHNEEEQRQIIASLKEMGTDTSLKLAREMEEKISGA</sequence>
<evidence type="ECO:0000313" key="3">
    <source>
        <dbReference type="Proteomes" id="UP000317557"/>
    </source>
</evidence>
<proteinExistence type="predicted"/>